<dbReference type="AlphaFoldDB" id="G9P162"/>
<protein>
    <recommendedName>
        <fullName evidence="3">Fungal N-terminal domain-containing protein</fullName>
    </recommendedName>
</protein>
<organism evidence="1 2">
    <name type="scientific">Hypocrea atroviridis (strain ATCC 20476 / IMI 206040)</name>
    <name type="common">Trichoderma atroviride</name>
    <dbReference type="NCBI Taxonomy" id="452589"/>
    <lineage>
        <taxon>Eukaryota</taxon>
        <taxon>Fungi</taxon>
        <taxon>Dikarya</taxon>
        <taxon>Ascomycota</taxon>
        <taxon>Pezizomycotina</taxon>
        <taxon>Sordariomycetes</taxon>
        <taxon>Hypocreomycetidae</taxon>
        <taxon>Hypocreales</taxon>
        <taxon>Hypocreaceae</taxon>
        <taxon>Trichoderma</taxon>
    </lineage>
</organism>
<accession>G9P162</accession>
<dbReference type="EMBL" id="ABDG02000026">
    <property type="protein sequence ID" value="EHK42470.1"/>
    <property type="molecule type" value="Genomic_DNA"/>
</dbReference>
<evidence type="ECO:0000313" key="2">
    <source>
        <dbReference type="Proteomes" id="UP000005426"/>
    </source>
</evidence>
<name>G9P162_HYPAI</name>
<keyword evidence="2" id="KW-1185">Reference proteome</keyword>
<dbReference type="Proteomes" id="UP000005426">
    <property type="component" value="Unassembled WGS sequence"/>
</dbReference>
<comment type="caution">
    <text evidence="1">The sequence shown here is derived from an EMBL/GenBank/DDBJ whole genome shotgun (WGS) entry which is preliminary data.</text>
</comment>
<dbReference type="HOGENOM" id="CLU_1669607_0_0_1"/>
<sequence length="158" mass="18038">MDAEDLITQAKGTSPNIKELLDLVKPFQSSHETLSSLHDDLDVLKQVVKTLQEDKDGFLSHNAKYQPKLLEECHHLLKGSKIICSELYGEFKGAMQQSAIWSGVNQHEIQNNVLRNTPILVGLRIWILRLDLTVKFMQFLAQTYSGKHDWKVQTRIAV</sequence>
<reference evidence="1 2" key="1">
    <citation type="journal article" date="2011" name="Genome Biol.">
        <title>Comparative genome sequence analysis underscores mycoparasitism as the ancestral life style of Trichoderma.</title>
        <authorList>
            <person name="Kubicek C.P."/>
            <person name="Herrera-Estrella A."/>
            <person name="Seidl-Seiboth V."/>
            <person name="Martinez D.A."/>
            <person name="Druzhinina I.S."/>
            <person name="Thon M."/>
            <person name="Zeilinger S."/>
            <person name="Casas-Flores S."/>
            <person name="Horwitz B.A."/>
            <person name="Mukherjee P.K."/>
            <person name="Mukherjee M."/>
            <person name="Kredics L."/>
            <person name="Alcaraz L.D."/>
            <person name="Aerts A."/>
            <person name="Antal Z."/>
            <person name="Atanasova L."/>
            <person name="Cervantes-Badillo M.G."/>
            <person name="Challacombe J."/>
            <person name="Chertkov O."/>
            <person name="McCluskey K."/>
            <person name="Coulpier F."/>
            <person name="Deshpande N."/>
            <person name="von Doehren H."/>
            <person name="Ebbole D.J."/>
            <person name="Esquivel-Naranjo E.U."/>
            <person name="Fekete E."/>
            <person name="Flipphi M."/>
            <person name="Glaser F."/>
            <person name="Gomez-Rodriguez E.Y."/>
            <person name="Gruber S."/>
            <person name="Han C."/>
            <person name="Henrissat B."/>
            <person name="Hermosa R."/>
            <person name="Hernandez-Onate M."/>
            <person name="Karaffa L."/>
            <person name="Kosti I."/>
            <person name="Le Crom S."/>
            <person name="Lindquist E."/>
            <person name="Lucas S."/>
            <person name="Luebeck M."/>
            <person name="Luebeck P.S."/>
            <person name="Margeot A."/>
            <person name="Metz B."/>
            <person name="Misra M."/>
            <person name="Nevalainen H."/>
            <person name="Omann M."/>
            <person name="Packer N."/>
            <person name="Perrone G."/>
            <person name="Uresti-Rivera E.E."/>
            <person name="Salamov A."/>
            <person name="Schmoll M."/>
            <person name="Seiboth B."/>
            <person name="Shapiro H."/>
            <person name="Sukno S."/>
            <person name="Tamayo-Ramos J.A."/>
            <person name="Tisch D."/>
            <person name="Wiest A."/>
            <person name="Wilkinson H.H."/>
            <person name="Zhang M."/>
            <person name="Coutinho P.M."/>
            <person name="Kenerley C.M."/>
            <person name="Monte E."/>
            <person name="Baker S.E."/>
            <person name="Grigoriev I.V."/>
        </authorList>
    </citation>
    <scope>NUCLEOTIDE SEQUENCE [LARGE SCALE GENOMIC DNA]</scope>
    <source>
        <strain evidence="2">ATCC 20476 / IMI 206040</strain>
    </source>
</reference>
<gene>
    <name evidence="1" type="ORF">TRIATDRAFT_86640</name>
</gene>
<proteinExistence type="predicted"/>
<evidence type="ECO:0008006" key="3">
    <source>
        <dbReference type="Google" id="ProtNLM"/>
    </source>
</evidence>
<evidence type="ECO:0000313" key="1">
    <source>
        <dbReference type="EMBL" id="EHK42470.1"/>
    </source>
</evidence>